<evidence type="ECO:0000313" key="4">
    <source>
        <dbReference type="EMBL" id="ODQ63359.1"/>
    </source>
</evidence>
<reference evidence="4 5" key="1">
    <citation type="journal article" date="2016" name="Proc. Natl. Acad. Sci. U.S.A.">
        <title>Comparative genomics of biotechnologically important yeasts.</title>
        <authorList>
            <person name="Riley R."/>
            <person name="Haridas S."/>
            <person name="Wolfe K.H."/>
            <person name="Lopes M.R."/>
            <person name="Hittinger C.T."/>
            <person name="Goeker M."/>
            <person name="Salamov A.A."/>
            <person name="Wisecaver J.H."/>
            <person name="Long T.M."/>
            <person name="Calvey C.H."/>
            <person name="Aerts A.L."/>
            <person name="Barry K.W."/>
            <person name="Choi C."/>
            <person name="Clum A."/>
            <person name="Coughlan A.Y."/>
            <person name="Deshpande S."/>
            <person name="Douglass A.P."/>
            <person name="Hanson S.J."/>
            <person name="Klenk H.-P."/>
            <person name="LaButti K.M."/>
            <person name="Lapidus A."/>
            <person name="Lindquist E.A."/>
            <person name="Lipzen A.M."/>
            <person name="Meier-Kolthoff J.P."/>
            <person name="Ohm R.A."/>
            <person name="Otillar R.P."/>
            <person name="Pangilinan J.L."/>
            <person name="Peng Y."/>
            <person name="Rokas A."/>
            <person name="Rosa C.A."/>
            <person name="Scheuner C."/>
            <person name="Sibirny A.A."/>
            <person name="Slot J.C."/>
            <person name="Stielow J.B."/>
            <person name="Sun H."/>
            <person name="Kurtzman C.P."/>
            <person name="Blackwell M."/>
            <person name="Grigoriev I.V."/>
            <person name="Jeffries T.W."/>
        </authorList>
    </citation>
    <scope>NUCLEOTIDE SEQUENCE [LARGE SCALE GENOMIC DNA]</scope>
    <source>
        <strain evidence="4 5">DSM 6958</strain>
    </source>
</reference>
<name>A0A1E3PD42_9ASCO</name>
<dbReference type="InterPro" id="IPR029069">
    <property type="entry name" value="HotDog_dom_sf"/>
</dbReference>
<dbReference type="PANTHER" id="PTHR21660">
    <property type="entry name" value="THIOESTERASE SUPERFAMILY MEMBER-RELATED"/>
    <property type="match status" value="1"/>
</dbReference>
<dbReference type="InterPro" id="IPR039298">
    <property type="entry name" value="ACOT13"/>
</dbReference>
<dbReference type="GO" id="GO:0047617">
    <property type="term" value="F:fatty acyl-CoA hydrolase activity"/>
    <property type="evidence" value="ECO:0007669"/>
    <property type="project" value="InterPro"/>
</dbReference>
<keyword evidence="2" id="KW-0378">Hydrolase</keyword>
<keyword evidence="5" id="KW-1185">Reference proteome</keyword>
<dbReference type="OrthoDB" id="2831072at2759"/>
<protein>
    <recommendedName>
        <fullName evidence="3">Thioesterase domain-containing protein</fullName>
    </recommendedName>
</protein>
<dbReference type="CDD" id="cd03443">
    <property type="entry name" value="PaaI_thioesterase"/>
    <property type="match status" value="1"/>
</dbReference>
<evidence type="ECO:0000256" key="2">
    <source>
        <dbReference type="ARBA" id="ARBA00022801"/>
    </source>
</evidence>
<dbReference type="AlphaFoldDB" id="A0A1E3PD42"/>
<evidence type="ECO:0000313" key="5">
    <source>
        <dbReference type="Proteomes" id="UP000095009"/>
    </source>
</evidence>
<evidence type="ECO:0000259" key="3">
    <source>
        <dbReference type="Pfam" id="PF03061"/>
    </source>
</evidence>
<dbReference type="SUPFAM" id="SSF54637">
    <property type="entry name" value="Thioesterase/thiol ester dehydrase-isomerase"/>
    <property type="match status" value="1"/>
</dbReference>
<organism evidence="4 5">
    <name type="scientific">Nadsonia fulvescens var. elongata DSM 6958</name>
    <dbReference type="NCBI Taxonomy" id="857566"/>
    <lineage>
        <taxon>Eukaryota</taxon>
        <taxon>Fungi</taxon>
        <taxon>Dikarya</taxon>
        <taxon>Ascomycota</taxon>
        <taxon>Saccharomycotina</taxon>
        <taxon>Dipodascomycetes</taxon>
        <taxon>Dipodascales</taxon>
        <taxon>Dipodascales incertae sedis</taxon>
        <taxon>Nadsonia</taxon>
    </lineage>
</organism>
<proteinExistence type="inferred from homology"/>
<evidence type="ECO:0000256" key="1">
    <source>
        <dbReference type="ARBA" id="ARBA00008324"/>
    </source>
</evidence>
<dbReference type="Gene3D" id="3.10.129.10">
    <property type="entry name" value="Hotdog Thioesterase"/>
    <property type="match status" value="1"/>
</dbReference>
<dbReference type="STRING" id="857566.A0A1E3PD42"/>
<dbReference type="Pfam" id="PF03061">
    <property type="entry name" value="4HBT"/>
    <property type="match status" value="1"/>
</dbReference>
<dbReference type="EMBL" id="KV454415">
    <property type="protein sequence ID" value="ODQ63359.1"/>
    <property type="molecule type" value="Genomic_DNA"/>
</dbReference>
<feature type="domain" description="Thioesterase" evidence="3">
    <location>
        <begin position="138"/>
        <end position="187"/>
    </location>
</feature>
<accession>A0A1E3PD42</accession>
<gene>
    <name evidence="4" type="ORF">NADFUDRAFT_84494</name>
</gene>
<dbReference type="PANTHER" id="PTHR21660:SF1">
    <property type="entry name" value="ACYL-COENZYME A THIOESTERASE 13"/>
    <property type="match status" value="1"/>
</dbReference>
<sequence>MAMNINALPSTPLERANIFLEILNANKTTGQEPAVTTGWDHSINEGLSVVSGSEPALKEGQSVRDILPTITFKLEITSEMVNGFGTCHGGCVATIIDDCTSWAPFAMKSIWEVPAEMAGKHFSLVGFQKVLKQRMHLNQSVTRTLNISYIRPLLVGSIYLIECEVISNTARFVHIRCTVKGEDGKICNLAIHDKAKTNIAKI</sequence>
<dbReference type="Proteomes" id="UP000095009">
    <property type="component" value="Unassembled WGS sequence"/>
</dbReference>
<comment type="similarity">
    <text evidence="1">Belongs to the thioesterase PaaI family.</text>
</comment>
<dbReference type="InterPro" id="IPR006683">
    <property type="entry name" value="Thioestr_dom"/>
</dbReference>